<feature type="transmembrane region" description="Helical" evidence="3">
    <location>
        <begin position="146"/>
        <end position="166"/>
    </location>
</feature>
<keyword evidence="3" id="KW-0812">Transmembrane</keyword>
<reference evidence="4 5" key="1">
    <citation type="submission" date="2019-01" db="EMBL/GenBank/DDBJ databases">
        <authorList>
            <person name="Correa-Alfonzo M.C."/>
            <person name="Gonzalez-Espada L.V."/>
            <person name="Jaramillo-Canas A.J."/>
            <person name="Delgado-Cruz A.S."/>
            <person name="Delgado-Hernandez N.A."/>
            <person name="Diaz-Garcia L."/>
            <person name="Fernandez-Martinez M."/>
            <person name="Vazquez E."/>
            <person name="Rubin M.R."/>
            <person name="Garlena R.A."/>
            <person name="Russell D.A."/>
            <person name="Pope W.H."/>
            <person name="Jacobs-Sera D."/>
            <person name="Hatfull G.F."/>
        </authorList>
    </citation>
    <scope>NUCLEOTIDE SEQUENCE [LARGE SCALE GENOMIC DNA]</scope>
</reference>
<keyword evidence="3" id="KW-1133">Transmembrane helix</keyword>
<accession>A0A411CSC6</accession>
<evidence type="ECO:0000313" key="5">
    <source>
        <dbReference type="Proteomes" id="UP000289665"/>
    </source>
</evidence>
<sequence>MMGGYQPRRHADAGRPFPYDQVRPPAGGGGVYRSGPGKVRREFIDRAALAAAAEAARIERRAREAERRKSTERLEQIAYPDGVPRRDPKPAEQFEDWGSSEWYGVDGLVPDVFTRAFASIREHITAWWCALAFTIIMIVGSQTDWAVTLGCLAGVSAVAGTVAIIVGRRQYRRQLAAEHAAIAARADEQHHQWMNDPDAWRRQIEGNER</sequence>
<name>A0A411CSC6_9CAUD</name>
<gene>
    <name evidence="4" type="primary">5</name>
    <name evidence="4" type="ORF">SEA_TIAMOCELI_5</name>
</gene>
<evidence type="ECO:0000256" key="3">
    <source>
        <dbReference type="SAM" id="Phobius"/>
    </source>
</evidence>
<dbReference type="EMBL" id="MK433264">
    <property type="protein sequence ID" value="QAY16749.1"/>
    <property type="molecule type" value="Genomic_DNA"/>
</dbReference>
<proteinExistence type="predicted"/>
<keyword evidence="3" id="KW-0472">Membrane</keyword>
<organism evidence="4 5">
    <name type="scientific">Gordonia phage Tiamoceli</name>
    <dbReference type="NCBI Taxonomy" id="2510508"/>
    <lineage>
        <taxon>Viruses</taxon>
        <taxon>Duplodnaviria</taxon>
        <taxon>Heunggongvirae</taxon>
        <taxon>Uroviricota</taxon>
        <taxon>Caudoviricetes</taxon>
        <taxon>Stackebrandtviridae</taxon>
        <taxon>Schenleyvirinae</taxon>
        <taxon>Dexdertvirus</taxon>
        <taxon>Dexdertvirus tiamoceli</taxon>
    </lineage>
</organism>
<feature type="transmembrane region" description="Helical" evidence="3">
    <location>
        <begin position="124"/>
        <end position="140"/>
    </location>
</feature>
<evidence type="ECO:0000256" key="1">
    <source>
        <dbReference type="SAM" id="Coils"/>
    </source>
</evidence>
<dbReference type="GeneID" id="63025962"/>
<feature type="region of interest" description="Disordered" evidence="2">
    <location>
        <begin position="1"/>
        <end position="34"/>
    </location>
</feature>
<evidence type="ECO:0000256" key="2">
    <source>
        <dbReference type="SAM" id="MobiDB-lite"/>
    </source>
</evidence>
<evidence type="ECO:0000313" key="4">
    <source>
        <dbReference type="EMBL" id="QAY16749.1"/>
    </source>
</evidence>
<keyword evidence="5" id="KW-1185">Reference proteome</keyword>
<keyword evidence="1" id="KW-0175">Coiled coil</keyword>
<dbReference type="Proteomes" id="UP000289665">
    <property type="component" value="Segment"/>
</dbReference>
<dbReference type="RefSeq" id="YP_010001467.1">
    <property type="nucleotide sequence ID" value="NC_053211.1"/>
</dbReference>
<protein>
    <submittedName>
        <fullName evidence="4">Uncharacterized protein</fullName>
    </submittedName>
</protein>
<dbReference type="KEGG" id="vg:63025962"/>
<feature type="coiled-coil region" evidence="1">
    <location>
        <begin position="48"/>
        <end position="75"/>
    </location>
</feature>